<dbReference type="Proteomes" id="UP000075902">
    <property type="component" value="Unassembled WGS sequence"/>
</dbReference>
<reference evidence="1" key="2">
    <citation type="submission" date="2020-05" db="UniProtKB">
        <authorList>
            <consortium name="EnsemblMetazoa"/>
        </authorList>
    </citation>
    <scope>IDENTIFICATION</scope>
    <source>
        <strain evidence="1">CM1001059</strain>
    </source>
</reference>
<dbReference type="EnsemblMetazoa" id="AMEC007736-RA">
    <property type="protein sequence ID" value="AMEC007736-PA"/>
    <property type="gene ID" value="AMEC007736"/>
</dbReference>
<protein>
    <submittedName>
        <fullName evidence="1">Uncharacterized protein</fullName>
    </submittedName>
</protein>
<evidence type="ECO:0000313" key="1">
    <source>
        <dbReference type="EnsemblMetazoa" id="AMEC007736-PA"/>
    </source>
</evidence>
<sequence>MITSGDAYATTAATGRKEIAIALSRRPRAVADRKTWPSGVATNLLGSTVWEFDVAEKCRLARRTIEGWGSLRARSYDACTVDVNRTGPLGGPQSHIVSAIGSISREEKRSSSRTVARTQQSDYEIDYDEEGFWIGHGLGNRKEGDEILKVLHKSVGPFVEPQNVTVVEKFTAADGESITFTQFNSSKVLTYFHEVVLDFNPKNFYIRLKLFNITSLRLQRTVYGFRSNAIKPDVS</sequence>
<accession>A0A182TSX5</accession>
<organism evidence="1 2">
    <name type="scientific">Anopheles melas</name>
    <dbReference type="NCBI Taxonomy" id="34690"/>
    <lineage>
        <taxon>Eukaryota</taxon>
        <taxon>Metazoa</taxon>
        <taxon>Ecdysozoa</taxon>
        <taxon>Arthropoda</taxon>
        <taxon>Hexapoda</taxon>
        <taxon>Insecta</taxon>
        <taxon>Pterygota</taxon>
        <taxon>Neoptera</taxon>
        <taxon>Endopterygota</taxon>
        <taxon>Diptera</taxon>
        <taxon>Nematocera</taxon>
        <taxon>Culicoidea</taxon>
        <taxon>Culicidae</taxon>
        <taxon>Anophelinae</taxon>
        <taxon>Anopheles</taxon>
    </lineage>
</organism>
<proteinExistence type="predicted"/>
<evidence type="ECO:0000313" key="2">
    <source>
        <dbReference type="Proteomes" id="UP000075902"/>
    </source>
</evidence>
<dbReference type="AlphaFoldDB" id="A0A182TSX5"/>
<keyword evidence="2" id="KW-1185">Reference proteome</keyword>
<dbReference type="VEuPathDB" id="VectorBase:AMEC007736"/>
<name>A0A182TSX5_9DIPT</name>
<reference evidence="2" key="1">
    <citation type="submission" date="2014-01" db="EMBL/GenBank/DDBJ databases">
        <title>The Genome Sequence of Anopheles melas CM1001059_A (V2).</title>
        <authorList>
            <consortium name="The Broad Institute Genomics Platform"/>
            <person name="Neafsey D.E."/>
            <person name="Besansky N."/>
            <person name="Howell P."/>
            <person name="Walton C."/>
            <person name="Young S.K."/>
            <person name="Zeng Q."/>
            <person name="Gargeya S."/>
            <person name="Fitzgerald M."/>
            <person name="Haas B."/>
            <person name="Abouelleil A."/>
            <person name="Allen A.W."/>
            <person name="Alvarado L."/>
            <person name="Arachchi H.M."/>
            <person name="Berlin A.M."/>
            <person name="Chapman S.B."/>
            <person name="Gainer-Dewar J."/>
            <person name="Goldberg J."/>
            <person name="Griggs A."/>
            <person name="Gujja S."/>
            <person name="Hansen M."/>
            <person name="Howarth C."/>
            <person name="Imamovic A."/>
            <person name="Ireland A."/>
            <person name="Larimer J."/>
            <person name="McCowan C."/>
            <person name="Murphy C."/>
            <person name="Pearson M."/>
            <person name="Poon T.W."/>
            <person name="Priest M."/>
            <person name="Roberts A."/>
            <person name="Saif S."/>
            <person name="Shea T."/>
            <person name="Sisk P."/>
            <person name="Sykes S."/>
            <person name="Wortman J."/>
            <person name="Nusbaum C."/>
            <person name="Birren B."/>
        </authorList>
    </citation>
    <scope>NUCLEOTIDE SEQUENCE [LARGE SCALE GENOMIC DNA]</scope>
    <source>
        <strain evidence="2">CM1001059</strain>
    </source>
</reference>